<keyword evidence="5" id="KW-0812">Transmembrane</keyword>
<evidence type="ECO:0000256" key="4">
    <source>
        <dbReference type="ARBA" id="ARBA00022452"/>
    </source>
</evidence>
<feature type="signal peptide" evidence="11">
    <location>
        <begin position="1"/>
        <end position="24"/>
    </location>
</feature>
<keyword evidence="14" id="KW-1185">Reference proteome</keyword>
<keyword evidence="3" id="KW-0813">Transport</keyword>
<dbReference type="SUPFAM" id="SSF56935">
    <property type="entry name" value="Porins"/>
    <property type="match status" value="1"/>
</dbReference>
<evidence type="ECO:0000256" key="8">
    <source>
        <dbReference type="ARBA" id="ARBA00023114"/>
    </source>
</evidence>
<dbReference type="EMBL" id="SNXW01000001">
    <property type="protein sequence ID" value="TDP88309.1"/>
    <property type="molecule type" value="Genomic_DNA"/>
</dbReference>
<evidence type="ECO:0000256" key="1">
    <source>
        <dbReference type="ARBA" id="ARBA00004571"/>
    </source>
</evidence>
<comment type="subcellular location">
    <subcellularLocation>
        <location evidence="1">Cell outer membrane</location>
        <topology evidence="1">Multi-pass membrane protein</topology>
    </subcellularLocation>
</comment>
<feature type="domain" description="Porin" evidence="12">
    <location>
        <begin position="11"/>
        <end position="397"/>
    </location>
</feature>
<evidence type="ECO:0000256" key="3">
    <source>
        <dbReference type="ARBA" id="ARBA00022448"/>
    </source>
</evidence>
<keyword evidence="10" id="KW-0998">Cell outer membrane</keyword>
<proteinExistence type="predicted"/>
<dbReference type="RefSeq" id="WP_166643415.1">
    <property type="nucleotide sequence ID" value="NZ_SNXW01000001.1"/>
</dbReference>
<accession>A0A4R6RNK6</accession>
<dbReference type="InterPro" id="IPR033900">
    <property type="entry name" value="Gram_neg_porin_domain"/>
</dbReference>
<dbReference type="GO" id="GO:0046930">
    <property type="term" value="C:pore complex"/>
    <property type="evidence" value="ECO:0007669"/>
    <property type="project" value="UniProtKB-KW"/>
</dbReference>
<reference evidence="13 14" key="1">
    <citation type="submission" date="2019-03" db="EMBL/GenBank/DDBJ databases">
        <title>Genomic Encyclopedia of Type Strains, Phase IV (KMG-IV): sequencing the most valuable type-strain genomes for metagenomic binning, comparative biology and taxonomic classification.</title>
        <authorList>
            <person name="Goeker M."/>
        </authorList>
    </citation>
    <scope>NUCLEOTIDE SEQUENCE [LARGE SCALE GENOMIC DNA]</scope>
    <source>
        <strain evidence="13 14">DSM 11901</strain>
    </source>
</reference>
<dbReference type="PANTHER" id="PTHR34501">
    <property type="entry name" value="PROTEIN YDDL-RELATED"/>
    <property type="match status" value="1"/>
</dbReference>
<evidence type="ECO:0000256" key="10">
    <source>
        <dbReference type="ARBA" id="ARBA00023237"/>
    </source>
</evidence>
<dbReference type="InterPro" id="IPR050298">
    <property type="entry name" value="Gram-neg_bact_OMP"/>
</dbReference>
<evidence type="ECO:0000256" key="7">
    <source>
        <dbReference type="ARBA" id="ARBA00023065"/>
    </source>
</evidence>
<dbReference type="PRINTS" id="PR00182">
    <property type="entry name" value="ECOLNEIPORIN"/>
</dbReference>
<dbReference type="InterPro" id="IPR001702">
    <property type="entry name" value="Porin_Gram-ve"/>
</dbReference>
<dbReference type="Proteomes" id="UP000294593">
    <property type="component" value="Unassembled WGS sequence"/>
</dbReference>
<keyword evidence="9" id="KW-0472">Membrane</keyword>
<keyword evidence="6 11" id="KW-0732">Signal</keyword>
<organism evidence="13 14">
    <name type="scientific">Aquabacterium commune</name>
    <dbReference type="NCBI Taxonomy" id="70586"/>
    <lineage>
        <taxon>Bacteria</taxon>
        <taxon>Pseudomonadati</taxon>
        <taxon>Pseudomonadota</taxon>
        <taxon>Betaproteobacteria</taxon>
        <taxon>Burkholderiales</taxon>
        <taxon>Aquabacterium</taxon>
    </lineage>
</organism>
<keyword evidence="7" id="KW-0406">Ion transport</keyword>
<dbReference type="GO" id="GO:0015288">
    <property type="term" value="F:porin activity"/>
    <property type="evidence" value="ECO:0007669"/>
    <property type="project" value="UniProtKB-KW"/>
</dbReference>
<comment type="subunit">
    <text evidence="2">Homotrimer.</text>
</comment>
<sequence>MQKRVLSSAIALALTALASGSALAQSSVTIYGNIDVSFDRIKKDAGSADYTALIGSAGNAAINGRQSITRVGPDMSSQSSLGFKGVEDLGGGYKGNFVLEGQMGIDNGALLRDGRLFGRQAFVGLTTPFGELRLGRQYAPIFFSSAVITTERFGGTDQFVEGGLTNALNIRWDNAITYSAQVDGFRGQLGFSPNAGVADFVNANRGAAGGDANGSILGGNNSGSSSEKTSGRGRSYGAFGAYNLQDLTLSLGYGATSFKNVNVGLLTASSTPTALFQLGDYKVWNLGAKYVLKDLGLTFNGTFGRGTYDVSLANVSAGGAAIARNVLGLETGSLAVSSLVLGTRYDIGAMGFLAQWSEVKFRNEGRGKNQGITLGAEYSLSKRTTLYTRYAQVKDSGTGPAVVFALTGIREVPSLGLSVPPAPDGKVSMFGLGVRHNF</sequence>
<evidence type="ECO:0000256" key="6">
    <source>
        <dbReference type="ARBA" id="ARBA00022729"/>
    </source>
</evidence>
<dbReference type="GO" id="GO:0034220">
    <property type="term" value="P:monoatomic ion transmembrane transport"/>
    <property type="evidence" value="ECO:0007669"/>
    <property type="project" value="InterPro"/>
</dbReference>
<keyword evidence="4" id="KW-1134">Transmembrane beta strand</keyword>
<evidence type="ECO:0000256" key="5">
    <source>
        <dbReference type="ARBA" id="ARBA00022692"/>
    </source>
</evidence>
<evidence type="ECO:0000259" key="12">
    <source>
        <dbReference type="Pfam" id="PF13609"/>
    </source>
</evidence>
<evidence type="ECO:0000256" key="2">
    <source>
        <dbReference type="ARBA" id="ARBA00011233"/>
    </source>
</evidence>
<gene>
    <name evidence="13" type="ORF">EV672_101454</name>
</gene>
<feature type="chain" id="PRO_5020715584" evidence="11">
    <location>
        <begin position="25"/>
        <end position="438"/>
    </location>
</feature>
<keyword evidence="8" id="KW-0626">Porin</keyword>
<dbReference type="PANTHER" id="PTHR34501:SF9">
    <property type="entry name" value="MAJOR OUTER MEMBRANE PROTEIN P.IA"/>
    <property type="match status" value="1"/>
</dbReference>
<name>A0A4R6RNK6_9BURK</name>
<protein>
    <submittedName>
        <fullName evidence="13">Putative porin</fullName>
    </submittedName>
</protein>
<dbReference type="InterPro" id="IPR023614">
    <property type="entry name" value="Porin_dom_sf"/>
</dbReference>
<comment type="caution">
    <text evidence="13">The sequence shown here is derived from an EMBL/GenBank/DDBJ whole genome shotgun (WGS) entry which is preliminary data.</text>
</comment>
<evidence type="ECO:0000256" key="11">
    <source>
        <dbReference type="SAM" id="SignalP"/>
    </source>
</evidence>
<dbReference type="GO" id="GO:0009279">
    <property type="term" value="C:cell outer membrane"/>
    <property type="evidence" value="ECO:0007669"/>
    <property type="project" value="UniProtKB-SubCell"/>
</dbReference>
<evidence type="ECO:0000256" key="9">
    <source>
        <dbReference type="ARBA" id="ARBA00023136"/>
    </source>
</evidence>
<dbReference type="AlphaFoldDB" id="A0A4R6RNK6"/>
<evidence type="ECO:0000313" key="13">
    <source>
        <dbReference type="EMBL" id="TDP88309.1"/>
    </source>
</evidence>
<dbReference type="CDD" id="cd00342">
    <property type="entry name" value="gram_neg_porins"/>
    <property type="match status" value="1"/>
</dbReference>
<dbReference type="Gene3D" id="2.40.160.10">
    <property type="entry name" value="Porin"/>
    <property type="match status" value="1"/>
</dbReference>
<dbReference type="Pfam" id="PF13609">
    <property type="entry name" value="Porin_4"/>
    <property type="match status" value="1"/>
</dbReference>
<evidence type="ECO:0000313" key="14">
    <source>
        <dbReference type="Proteomes" id="UP000294593"/>
    </source>
</evidence>